<dbReference type="RefSeq" id="WP_054520467.1">
    <property type="nucleotide sequence ID" value="NZ_LGKO01000002.1"/>
</dbReference>
<feature type="domain" description="Glycosyl hydrolase family 4 C-terminal" evidence="11">
    <location>
        <begin position="198"/>
        <end position="403"/>
    </location>
</feature>
<feature type="binding site" evidence="8">
    <location>
        <position position="166"/>
    </location>
    <ligand>
        <name>Mn(2+)</name>
        <dbReference type="ChEBI" id="CHEBI:29035"/>
    </ligand>
</feature>
<keyword evidence="2 8" id="KW-0479">Metal-binding</keyword>
<evidence type="ECO:0000259" key="11">
    <source>
        <dbReference type="Pfam" id="PF11975"/>
    </source>
</evidence>
<evidence type="ECO:0000256" key="1">
    <source>
        <dbReference type="ARBA" id="ARBA00010141"/>
    </source>
</evidence>
<evidence type="ECO:0000313" key="13">
    <source>
        <dbReference type="Proteomes" id="UP000050544"/>
    </source>
</evidence>
<dbReference type="EMBL" id="LGKO01000002">
    <property type="protein sequence ID" value="KPL84029.1"/>
    <property type="molecule type" value="Genomic_DNA"/>
</dbReference>
<dbReference type="InterPro" id="IPR022616">
    <property type="entry name" value="Glyco_hydro_4_C"/>
</dbReference>
<evidence type="ECO:0000313" key="12">
    <source>
        <dbReference type="EMBL" id="KPL84029.1"/>
    </source>
</evidence>
<keyword evidence="8" id="KW-0170">Cobalt</keyword>
<evidence type="ECO:0000256" key="10">
    <source>
        <dbReference type="RuleBase" id="RU361152"/>
    </source>
</evidence>
<dbReference type="PANTHER" id="PTHR32092">
    <property type="entry name" value="6-PHOSPHO-BETA-GLUCOSIDASE-RELATED"/>
    <property type="match status" value="1"/>
</dbReference>
<keyword evidence="4 10" id="KW-0520">NAD</keyword>
<dbReference type="Gene3D" id="3.90.110.10">
    <property type="entry name" value="Lactate dehydrogenase/glycoside hydrolase, family 4, C-terminal"/>
    <property type="match status" value="1"/>
</dbReference>
<dbReference type="GO" id="GO:0004553">
    <property type="term" value="F:hydrolase activity, hydrolyzing O-glycosyl compounds"/>
    <property type="evidence" value="ECO:0007669"/>
    <property type="project" value="InterPro"/>
</dbReference>
<dbReference type="InterPro" id="IPR001088">
    <property type="entry name" value="Glyco_hydro_4"/>
</dbReference>
<sequence length="438" mass="48973">MKITIIGGGSTYTPELVSGFLERLDVLPLRELWLMDIDAERLAIVGGFVQRMVEARGRPFRVILSTHQREAIGGASYVCTQLRVGQMQARREDEYLGWRHGLIGQETTGVGGMAKALRTIPVLLNIAKDMRETAPGALLINFTNPAGLIVEALSRYAPDVPAVGVCNVPITTKMRFLEWLKESTGQAIAPERAELKTLGLNHLSWHYGLTVDGKDVWPQVLAMAIRQAKQQAHPDWEPRFLESTRMIPNYYLQYYYYTEEKLREQRQWPPSRAEQVMRIEAELLRQYADPALVDLPVGLMQRGGAYYSTVATQLITAHYNDLGETHIVNIPHGGAVKSWDARWVLEMPARVSRHGITPLPADPLPPFAFGLLAAVKSYEILTARAAAEGDLEAAYQALLVHPLGPGLRKVQAVLEDMLATNWPYLPQFHGWVSPPKAR</sequence>
<gene>
    <name evidence="12" type="ORF">SE15_02245</name>
</gene>
<keyword evidence="6 10" id="KW-0326">Glycosidase</keyword>
<dbReference type="Pfam" id="PF11975">
    <property type="entry name" value="Glyco_hydro_4C"/>
    <property type="match status" value="1"/>
</dbReference>
<keyword evidence="13" id="KW-1185">Reference proteome</keyword>
<evidence type="ECO:0000256" key="9">
    <source>
        <dbReference type="PIRSR" id="PIRSR601088-4"/>
    </source>
</evidence>
<dbReference type="Gene3D" id="3.40.50.720">
    <property type="entry name" value="NAD(P)-binding Rossmann-like Domain"/>
    <property type="match status" value="1"/>
</dbReference>
<feature type="site" description="Increases basicity of active site Tyr" evidence="9">
    <location>
        <position position="106"/>
    </location>
</feature>
<protein>
    <recommendedName>
        <fullName evidence="11">Glycosyl hydrolase family 4 C-terminal domain-containing protein</fullName>
    </recommendedName>
</protein>
<dbReference type="PANTHER" id="PTHR32092:SF5">
    <property type="entry name" value="6-PHOSPHO-BETA-GLUCOSIDASE"/>
    <property type="match status" value="1"/>
</dbReference>
<comment type="similarity">
    <text evidence="1 10">Belongs to the glycosyl hydrolase 4 family.</text>
</comment>
<dbReference type="Proteomes" id="UP000050544">
    <property type="component" value="Unassembled WGS sequence"/>
</dbReference>
<evidence type="ECO:0000256" key="6">
    <source>
        <dbReference type="ARBA" id="ARBA00023295"/>
    </source>
</evidence>
<evidence type="ECO:0000256" key="2">
    <source>
        <dbReference type="ARBA" id="ARBA00022723"/>
    </source>
</evidence>
<proteinExistence type="inferred from homology"/>
<organism evidence="12 13">
    <name type="scientific">Thermanaerothrix daxensis</name>
    <dbReference type="NCBI Taxonomy" id="869279"/>
    <lineage>
        <taxon>Bacteria</taxon>
        <taxon>Bacillati</taxon>
        <taxon>Chloroflexota</taxon>
        <taxon>Anaerolineae</taxon>
        <taxon>Anaerolineales</taxon>
        <taxon>Anaerolineaceae</taxon>
        <taxon>Thermanaerothrix</taxon>
    </lineage>
</organism>
<dbReference type="InterPro" id="IPR015955">
    <property type="entry name" value="Lactate_DH/Glyco_Ohase_4_C"/>
</dbReference>
<feature type="binding site" evidence="7">
    <location>
        <position position="90"/>
    </location>
    <ligand>
        <name>substrate</name>
    </ligand>
</feature>
<comment type="cofactor">
    <cofactor evidence="10">
        <name>NAD(+)</name>
        <dbReference type="ChEBI" id="CHEBI:57540"/>
    </cofactor>
    <text evidence="10">Binds 1 NAD(+) per subunit.</text>
</comment>
<dbReference type="AlphaFoldDB" id="A0A0P6Y4S5"/>
<reference evidence="12 13" key="1">
    <citation type="submission" date="2015-07" db="EMBL/GenBank/DDBJ databases">
        <title>Whole genome sequence of Thermanaerothrix daxensis DSM 23592.</title>
        <authorList>
            <person name="Hemp J."/>
            <person name="Ward L.M."/>
            <person name="Pace L.A."/>
            <person name="Fischer W.W."/>
        </authorList>
    </citation>
    <scope>NUCLEOTIDE SEQUENCE [LARGE SCALE GENOMIC DNA]</scope>
    <source>
        <strain evidence="12 13">GNS-1</strain>
    </source>
</reference>
<name>A0A0P6Y4S5_9CHLR</name>
<comment type="caution">
    <text evidence="12">The sequence shown here is derived from an EMBL/GenBank/DDBJ whole genome shotgun (WGS) entry which is preliminary data.</text>
</comment>
<dbReference type="PATRIC" id="fig|869279.4.peg.447"/>
<accession>A0A0P6Y4S5</accession>
<dbReference type="OrthoDB" id="9808275at2"/>
<dbReference type="GO" id="GO:0016616">
    <property type="term" value="F:oxidoreductase activity, acting on the CH-OH group of donors, NAD or NADP as acceptor"/>
    <property type="evidence" value="ECO:0007669"/>
    <property type="project" value="InterPro"/>
</dbReference>
<dbReference type="GO" id="GO:0046872">
    <property type="term" value="F:metal ion binding"/>
    <property type="evidence" value="ECO:0007669"/>
    <property type="project" value="UniProtKB-KW"/>
</dbReference>
<dbReference type="PRINTS" id="PR00732">
    <property type="entry name" value="GLHYDRLASE4"/>
</dbReference>
<keyword evidence="3 10" id="KW-0378">Hydrolase</keyword>
<dbReference type="SUPFAM" id="SSF51735">
    <property type="entry name" value="NAD(P)-binding Rossmann-fold domains"/>
    <property type="match status" value="1"/>
</dbReference>
<dbReference type="STRING" id="869279.SE15_02245"/>
<feature type="binding site" evidence="7">
    <location>
        <position position="144"/>
    </location>
    <ligand>
        <name>substrate</name>
    </ligand>
</feature>
<evidence type="ECO:0000256" key="5">
    <source>
        <dbReference type="ARBA" id="ARBA00023211"/>
    </source>
</evidence>
<evidence type="ECO:0000256" key="3">
    <source>
        <dbReference type="ARBA" id="ARBA00022801"/>
    </source>
</evidence>
<feature type="binding site" evidence="8">
    <location>
        <position position="202"/>
    </location>
    <ligand>
        <name>Mn(2+)</name>
        <dbReference type="ChEBI" id="CHEBI:29035"/>
    </ligand>
</feature>
<evidence type="ECO:0000256" key="7">
    <source>
        <dbReference type="PIRSR" id="PIRSR601088-2"/>
    </source>
</evidence>
<dbReference type="InterPro" id="IPR036291">
    <property type="entry name" value="NAD(P)-bd_dom_sf"/>
</dbReference>
<evidence type="ECO:0000256" key="4">
    <source>
        <dbReference type="ARBA" id="ARBA00023027"/>
    </source>
</evidence>
<dbReference type="SUPFAM" id="SSF56327">
    <property type="entry name" value="LDH C-terminal domain-like"/>
    <property type="match status" value="1"/>
</dbReference>
<keyword evidence="5 8" id="KW-0464">Manganese</keyword>
<evidence type="ECO:0000256" key="8">
    <source>
        <dbReference type="PIRSR" id="PIRSR601088-3"/>
    </source>
</evidence>
<dbReference type="Pfam" id="PF02056">
    <property type="entry name" value="Glyco_hydro_4"/>
    <property type="match status" value="1"/>
</dbReference>
<dbReference type="GO" id="GO:0005975">
    <property type="term" value="P:carbohydrate metabolic process"/>
    <property type="evidence" value="ECO:0007669"/>
    <property type="project" value="InterPro"/>
</dbReference>
<keyword evidence="8" id="KW-0533">Nickel</keyword>
<keyword evidence="8" id="KW-0408">Iron</keyword>